<dbReference type="AlphaFoldDB" id="A0A4Q9MPZ6"/>
<dbReference type="InterPro" id="IPR011333">
    <property type="entry name" value="SKP1/BTB/POZ_sf"/>
</dbReference>
<evidence type="ECO:0000256" key="1">
    <source>
        <dbReference type="SAM" id="MobiDB-lite"/>
    </source>
</evidence>
<name>A0A4Q9MPZ6_9APHY</name>
<dbReference type="Proteomes" id="UP000292957">
    <property type="component" value="Unassembled WGS sequence"/>
</dbReference>
<evidence type="ECO:0008006" key="3">
    <source>
        <dbReference type="Google" id="ProtNLM"/>
    </source>
</evidence>
<evidence type="ECO:0000313" key="2">
    <source>
        <dbReference type="EMBL" id="TBU29595.1"/>
    </source>
</evidence>
<dbReference type="EMBL" id="ML143412">
    <property type="protein sequence ID" value="TBU29595.1"/>
    <property type="molecule type" value="Genomic_DNA"/>
</dbReference>
<reference evidence="2" key="1">
    <citation type="submission" date="2019-01" db="EMBL/GenBank/DDBJ databases">
        <title>Draft genome sequences of three monokaryotic isolates of the white-rot basidiomycete fungus Dichomitus squalens.</title>
        <authorList>
            <consortium name="DOE Joint Genome Institute"/>
            <person name="Lopez S.C."/>
            <person name="Andreopoulos B."/>
            <person name="Pangilinan J."/>
            <person name="Lipzen A."/>
            <person name="Riley R."/>
            <person name="Ahrendt S."/>
            <person name="Ng V."/>
            <person name="Barry K."/>
            <person name="Daum C."/>
            <person name="Grigoriev I.V."/>
            <person name="Hilden K.S."/>
            <person name="Makela M.R."/>
            <person name="de Vries R.P."/>
        </authorList>
    </citation>
    <scope>NUCLEOTIDE SEQUENCE [LARGE SCALE GENOMIC DNA]</scope>
    <source>
        <strain evidence="2">OM18370.1</strain>
    </source>
</reference>
<feature type="region of interest" description="Disordered" evidence="1">
    <location>
        <begin position="436"/>
        <end position="462"/>
    </location>
</feature>
<dbReference type="Gene3D" id="3.30.710.10">
    <property type="entry name" value="Potassium Channel Kv1.1, Chain A"/>
    <property type="match status" value="1"/>
</dbReference>
<feature type="region of interest" description="Disordered" evidence="1">
    <location>
        <begin position="1"/>
        <end position="93"/>
    </location>
</feature>
<sequence>MLLQSNPSAPEPTNSTPGTDSDPPDGESTAQSKSPDDEPASNIPSDDVSACKQPSDCQPSTDIDAAVPPSPPSPSRPKKMSKKELMKSRLASKKAKAKATVDLVVPSVTQTTRTAAPDLDPSLLTMGIHRAAILASITGKPFEDVKFYAFSRRLRNRKAVGNALPLVANSALIRNVTAHFNPLLETDPGVRNIVAPQPVSQQVDAGSYDYSSDSDLDDEDDVFETPADFIGLGRAEGEREGSSSVQATRCEAGTRGEERGEADWAEVTLPESKRVVMKPERVVVLKDVAYTTWKAFIFYTYFGELNFAPLASQLQKQAMKAESDTAPLCSPKSMYRVAHKYNIPSLQKKAIEDIKAKLSPLNILEEIFTSFTSRYPDVRNMELEYLHSNMEDTGIQSRLPSWLRKLEQNQLPSGASDIFVSLFASLFTTLNALQSSTKPGVSDSSADSSLQLPGSSEQKTAE</sequence>
<gene>
    <name evidence="2" type="ORF">BD311DRAFT_692770</name>
</gene>
<proteinExistence type="predicted"/>
<feature type="compositionally biased region" description="Polar residues" evidence="1">
    <location>
        <begin position="1"/>
        <end position="19"/>
    </location>
</feature>
<organism evidence="2">
    <name type="scientific">Dichomitus squalens</name>
    <dbReference type="NCBI Taxonomy" id="114155"/>
    <lineage>
        <taxon>Eukaryota</taxon>
        <taxon>Fungi</taxon>
        <taxon>Dikarya</taxon>
        <taxon>Basidiomycota</taxon>
        <taxon>Agaricomycotina</taxon>
        <taxon>Agaricomycetes</taxon>
        <taxon>Polyporales</taxon>
        <taxon>Polyporaceae</taxon>
        <taxon>Dichomitus</taxon>
    </lineage>
</organism>
<protein>
    <recommendedName>
        <fullName evidence="3">BTB domain-containing protein</fullName>
    </recommendedName>
</protein>
<accession>A0A4Q9MPZ6</accession>
<dbReference type="OrthoDB" id="6359816at2759"/>